<evidence type="ECO:0000313" key="2">
    <source>
        <dbReference type="EMBL" id="KAG0469368.1"/>
    </source>
</evidence>
<accession>A0A835Q8K7</accession>
<evidence type="ECO:0000313" key="1">
    <source>
        <dbReference type="EMBL" id="KAG0467704.1"/>
    </source>
</evidence>
<dbReference type="OrthoDB" id="765404at2759"/>
<evidence type="ECO:0000313" key="3">
    <source>
        <dbReference type="Proteomes" id="UP000636800"/>
    </source>
</evidence>
<dbReference type="EMBL" id="JADCNL010000009">
    <property type="protein sequence ID" value="KAG0467704.1"/>
    <property type="molecule type" value="Genomic_DNA"/>
</dbReference>
<evidence type="ECO:0000313" key="4">
    <source>
        <dbReference type="Proteomes" id="UP000639772"/>
    </source>
</evidence>
<organism evidence="1 3">
    <name type="scientific">Vanilla planifolia</name>
    <name type="common">Vanilla</name>
    <dbReference type="NCBI Taxonomy" id="51239"/>
    <lineage>
        <taxon>Eukaryota</taxon>
        <taxon>Viridiplantae</taxon>
        <taxon>Streptophyta</taxon>
        <taxon>Embryophyta</taxon>
        <taxon>Tracheophyta</taxon>
        <taxon>Spermatophyta</taxon>
        <taxon>Magnoliopsida</taxon>
        <taxon>Liliopsida</taxon>
        <taxon>Asparagales</taxon>
        <taxon>Orchidaceae</taxon>
        <taxon>Vanilloideae</taxon>
        <taxon>Vanilleae</taxon>
        <taxon>Vanilla</taxon>
    </lineage>
</organism>
<comment type="caution">
    <text evidence="1">The sequence shown here is derived from an EMBL/GenBank/DDBJ whole genome shotgun (WGS) entry which is preliminary data.</text>
</comment>
<sequence length="228" mass="24852">MGIWDAVTSKVDGLKGQLPDPAPLKRACSSAYGLPSFVLETARSTTPYLSSVAGTSRRSYDSCLDVAGWAYRAIRVEAPRLISETLSDRESQERICSSAWSLVDLALDHGTKPYTGGYPVYRILKEGLFSSNHREAASAVGVPTTLKEMSEMKSRLKKLETLMAKGGDWASPTGMERFGVLMAKPFTHSAQEDAGDVISLFMRTGVKGSDFIHEQVVPVMDVRGPDEE</sequence>
<protein>
    <submittedName>
        <fullName evidence="1">Uncharacterized protein</fullName>
    </submittedName>
</protein>
<dbReference type="EMBL" id="JADCNM010000009">
    <property type="protein sequence ID" value="KAG0469368.1"/>
    <property type="molecule type" value="Genomic_DNA"/>
</dbReference>
<proteinExistence type="predicted"/>
<name>A0A835Q8K7_VANPL</name>
<reference evidence="3 4" key="1">
    <citation type="journal article" date="2020" name="Nat. Food">
        <title>A phased Vanilla planifolia genome enables genetic improvement of flavour and production.</title>
        <authorList>
            <person name="Hasing T."/>
            <person name="Tang H."/>
            <person name="Brym M."/>
            <person name="Khazi F."/>
            <person name="Huang T."/>
            <person name="Chambers A.H."/>
        </authorList>
    </citation>
    <scope>NUCLEOTIDE SEQUENCE [LARGE SCALE GENOMIC DNA]</scope>
    <source>
        <tissue evidence="1">Leaf</tissue>
    </source>
</reference>
<dbReference type="Proteomes" id="UP000639772">
    <property type="component" value="Chromosome 9"/>
</dbReference>
<gene>
    <name evidence="2" type="ORF">HPP92_018696</name>
    <name evidence="1" type="ORF">HPP92_019284</name>
</gene>
<dbReference type="AlphaFoldDB" id="A0A835Q8K7"/>
<keyword evidence="3" id="KW-1185">Reference proteome</keyword>
<dbReference type="Proteomes" id="UP000636800">
    <property type="component" value="Unassembled WGS sequence"/>
</dbReference>